<dbReference type="OrthoDB" id="288647at2"/>
<dbReference type="Pfam" id="PF04892">
    <property type="entry name" value="VanZ"/>
    <property type="match status" value="1"/>
</dbReference>
<keyword evidence="2" id="KW-1133">Transmembrane helix</keyword>
<reference evidence="4 5" key="1">
    <citation type="submission" date="2019-02" db="EMBL/GenBank/DDBJ databases">
        <title>Deep-cultivation of Planctomycetes and their phenomic and genomic characterization uncovers novel biology.</title>
        <authorList>
            <person name="Wiegand S."/>
            <person name="Jogler M."/>
            <person name="Boedeker C."/>
            <person name="Pinto D."/>
            <person name="Vollmers J."/>
            <person name="Rivas-Marin E."/>
            <person name="Kohn T."/>
            <person name="Peeters S.H."/>
            <person name="Heuer A."/>
            <person name="Rast P."/>
            <person name="Oberbeckmann S."/>
            <person name="Bunk B."/>
            <person name="Jeske O."/>
            <person name="Meyerdierks A."/>
            <person name="Storesund J.E."/>
            <person name="Kallscheuer N."/>
            <person name="Luecker S."/>
            <person name="Lage O.M."/>
            <person name="Pohl T."/>
            <person name="Merkel B.J."/>
            <person name="Hornburger P."/>
            <person name="Mueller R.-W."/>
            <person name="Bruemmer F."/>
            <person name="Labrenz M."/>
            <person name="Spormann A.M."/>
            <person name="Op den Camp H."/>
            <person name="Overmann J."/>
            <person name="Amann R."/>
            <person name="Jetten M.S.M."/>
            <person name="Mascher T."/>
            <person name="Medema M.H."/>
            <person name="Devos D.P."/>
            <person name="Kaster A.-K."/>
            <person name="Ovreas L."/>
            <person name="Rohde M."/>
            <person name="Galperin M.Y."/>
            <person name="Jogler C."/>
        </authorList>
    </citation>
    <scope>NUCLEOTIDE SEQUENCE [LARGE SCALE GENOMIC DNA]</scope>
    <source>
        <strain evidence="4 5">Pla175</strain>
    </source>
</reference>
<protein>
    <recommendedName>
        <fullName evidence="3">VanZ-like domain-containing protein</fullName>
    </recommendedName>
</protein>
<feature type="region of interest" description="Disordered" evidence="1">
    <location>
        <begin position="127"/>
        <end position="150"/>
    </location>
</feature>
<dbReference type="Proteomes" id="UP000317429">
    <property type="component" value="Chromosome"/>
</dbReference>
<keyword evidence="2" id="KW-0472">Membrane</keyword>
<evidence type="ECO:0000313" key="4">
    <source>
        <dbReference type="EMBL" id="QDU87228.1"/>
    </source>
</evidence>
<dbReference type="InterPro" id="IPR006976">
    <property type="entry name" value="VanZ-like"/>
</dbReference>
<dbReference type="AlphaFoldDB" id="A0A518D6W1"/>
<gene>
    <name evidence="4" type="ORF">Pla175_05850</name>
</gene>
<feature type="transmembrane region" description="Helical" evidence="2">
    <location>
        <begin position="46"/>
        <end position="66"/>
    </location>
</feature>
<name>A0A518D6W1_9BACT</name>
<sequence length="150" mass="15946">MFLPTNPRFWALLAVGYWLSLLVATHLPADLAPAHAGSWDKVAHTVGFGLLALFCGIAWRLVAGALGLRESAAILLTLSIYAAIDECTQPWFGRNCDPLDWAADMAGASAGLAAAMVLIAVVRRPRRRARPTPTPPTVHSSGEEFAVGAN</sequence>
<feature type="domain" description="VanZ-like" evidence="3">
    <location>
        <begin position="36"/>
        <end position="117"/>
    </location>
</feature>
<accession>A0A518D6W1</accession>
<dbReference type="EMBL" id="CP036291">
    <property type="protein sequence ID" value="QDU87228.1"/>
    <property type="molecule type" value="Genomic_DNA"/>
</dbReference>
<keyword evidence="2" id="KW-0812">Transmembrane</keyword>
<feature type="transmembrane region" description="Helical" evidence="2">
    <location>
        <begin position="105"/>
        <end position="122"/>
    </location>
</feature>
<dbReference type="KEGG" id="pnd:Pla175_05850"/>
<feature type="transmembrane region" description="Helical" evidence="2">
    <location>
        <begin position="73"/>
        <end position="93"/>
    </location>
</feature>
<organism evidence="4 5">
    <name type="scientific">Pirellulimonas nuda</name>
    <dbReference type="NCBI Taxonomy" id="2528009"/>
    <lineage>
        <taxon>Bacteria</taxon>
        <taxon>Pseudomonadati</taxon>
        <taxon>Planctomycetota</taxon>
        <taxon>Planctomycetia</taxon>
        <taxon>Pirellulales</taxon>
        <taxon>Lacipirellulaceae</taxon>
        <taxon>Pirellulimonas</taxon>
    </lineage>
</organism>
<proteinExistence type="predicted"/>
<dbReference type="RefSeq" id="WP_145281173.1">
    <property type="nucleotide sequence ID" value="NZ_CP036291.1"/>
</dbReference>
<evidence type="ECO:0000259" key="3">
    <source>
        <dbReference type="Pfam" id="PF04892"/>
    </source>
</evidence>
<dbReference type="NCBIfam" id="NF037970">
    <property type="entry name" value="vanZ_1"/>
    <property type="match status" value="1"/>
</dbReference>
<evidence type="ECO:0000313" key="5">
    <source>
        <dbReference type="Proteomes" id="UP000317429"/>
    </source>
</evidence>
<keyword evidence="5" id="KW-1185">Reference proteome</keyword>
<evidence type="ECO:0000256" key="1">
    <source>
        <dbReference type="SAM" id="MobiDB-lite"/>
    </source>
</evidence>
<evidence type="ECO:0000256" key="2">
    <source>
        <dbReference type="SAM" id="Phobius"/>
    </source>
</evidence>